<evidence type="ECO:0000313" key="6">
    <source>
        <dbReference type="Proteomes" id="UP000255192"/>
    </source>
</evidence>
<dbReference type="Proteomes" id="UP000255099">
    <property type="component" value="Unassembled WGS sequence"/>
</dbReference>
<organism evidence="2 4">
    <name type="scientific">Klebsiella pneumoniae</name>
    <dbReference type="NCBI Taxonomy" id="573"/>
    <lineage>
        <taxon>Bacteria</taxon>
        <taxon>Pseudomonadati</taxon>
        <taxon>Pseudomonadota</taxon>
        <taxon>Gammaproteobacteria</taxon>
        <taxon>Enterobacterales</taxon>
        <taxon>Enterobacteriaceae</taxon>
        <taxon>Klebsiella/Raoultella group</taxon>
        <taxon>Klebsiella</taxon>
        <taxon>Klebsiella pneumoniae complex</taxon>
    </lineage>
</organism>
<name>A0A377YT35_KLEPN</name>
<dbReference type="Proteomes" id="UP000254799">
    <property type="component" value="Unassembled WGS sequence"/>
</dbReference>
<dbReference type="EMBL" id="UGLC01000005">
    <property type="protein sequence ID" value="STU51673.1"/>
    <property type="molecule type" value="Genomic_DNA"/>
</dbReference>
<evidence type="ECO:0000313" key="2">
    <source>
        <dbReference type="EMBL" id="STU51673.1"/>
    </source>
</evidence>
<accession>A0A377YT35</accession>
<gene>
    <name evidence="3" type="ORF">NCTC204_06877</name>
    <name evidence="2" type="ORF">NCTC8849_06667</name>
    <name evidence="1" type="ORF">NCTC9637_00076</name>
</gene>
<protein>
    <submittedName>
        <fullName evidence="2">Uncharacterized protein</fullName>
    </submittedName>
</protein>
<dbReference type="EMBL" id="UGMD01000003">
    <property type="protein sequence ID" value="STY78553.1"/>
    <property type="molecule type" value="Genomic_DNA"/>
</dbReference>
<reference evidence="4 5" key="1">
    <citation type="submission" date="2018-06" db="EMBL/GenBank/DDBJ databases">
        <authorList>
            <consortium name="Pathogen Informatics"/>
            <person name="Doyle S."/>
        </authorList>
    </citation>
    <scope>NUCLEOTIDE SEQUENCE [LARGE SCALE GENOMIC DNA]</scope>
    <source>
        <strain evidence="3 6">NCTC204</strain>
        <strain evidence="2 4">NCTC8849</strain>
        <strain evidence="1 5">NCTC9637</strain>
    </source>
</reference>
<dbReference type="AlphaFoldDB" id="A0A377YT35"/>
<evidence type="ECO:0000313" key="1">
    <source>
        <dbReference type="EMBL" id="STT45239.1"/>
    </source>
</evidence>
<evidence type="ECO:0000313" key="4">
    <source>
        <dbReference type="Proteomes" id="UP000254799"/>
    </source>
</evidence>
<evidence type="ECO:0000313" key="3">
    <source>
        <dbReference type="EMBL" id="STY78553.1"/>
    </source>
</evidence>
<proteinExistence type="predicted"/>
<dbReference type="EMBL" id="UGLB01000001">
    <property type="protein sequence ID" value="STT45239.1"/>
    <property type="molecule type" value="Genomic_DNA"/>
</dbReference>
<evidence type="ECO:0000313" key="5">
    <source>
        <dbReference type="Proteomes" id="UP000255099"/>
    </source>
</evidence>
<dbReference type="Proteomes" id="UP000255192">
    <property type="component" value="Unassembled WGS sequence"/>
</dbReference>
<sequence>MVSWIISVTGIFMPDSDGTVQGASGMSSKPMTYTASGTATPRSASRFIAPMALDRCAQ</sequence>